<dbReference type="AlphaFoldDB" id="D7LES1"/>
<dbReference type="Gramene" id="fgenesh1_pg.C_scaffold_4000705">
    <property type="protein sequence ID" value="fgenesh1_pg.C_scaffold_4000705"/>
    <property type="gene ID" value="fgenesh1_pg.C_scaffold_4000705"/>
</dbReference>
<reference evidence="2" key="1">
    <citation type="journal article" date="2011" name="Nat. Genet.">
        <title>The Arabidopsis lyrata genome sequence and the basis of rapid genome size change.</title>
        <authorList>
            <person name="Hu T.T."/>
            <person name="Pattyn P."/>
            <person name="Bakker E.G."/>
            <person name="Cao J."/>
            <person name="Cheng J.-F."/>
            <person name="Clark R.M."/>
            <person name="Fahlgren N."/>
            <person name="Fawcett J.A."/>
            <person name="Grimwood J."/>
            <person name="Gundlach H."/>
            <person name="Haberer G."/>
            <person name="Hollister J.D."/>
            <person name="Ossowski S."/>
            <person name="Ottilar R.P."/>
            <person name="Salamov A.A."/>
            <person name="Schneeberger K."/>
            <person name="Spannagl M."/>
            <person name="Wang X."/>
            <person name="Yang L."/>
            <person name="Nasrallah M.E."/>
            <person name="Bergelson J."/>
            <person name="Carrington J.C."/>
            <person name="Gaut B.S."/>
            <person name="Schmutz J."/>
            <person name="Mayer K.F.X."/>
            <person name="Van de Peer Y."/>
            <person name="Grigoriev I.V."/>
            <person name="Nordborg M."/>
            <person name="Weigel D."/>
            <person name="Guo Y.-L."/>
        </authorList>
    </citation>
    <scope>NUCLEOTIDE SEQUENCE [LARGE SCALE GENOMIC DNA]</scope>
    <source>
        <strain evidence="2">cv. MN47</strain>
    </source>
</reference>
<organism evidence="2">
    <name type="scientific">Arabidopsis lyrata subsp. lyrata</name>
    <name type="common">Lyre-leaved rock-cress</name>
    <dbReference type="NCBI Taxonomy" id="81972"/>
    <lineage>
        <taxon>Eukaryota</taxon>
        <taxon>Viridiplantae</taxon>
        <taxon>Streptophyta</taxon>
        <taxon>Embryophyta</taxon>
        <taxon>Tracheophyta</taxon>
        <taxon>Spermatophyta</taxon>
        <taxon>Magnoliopsida</taxon>
        <taxon>eudicotyledons</taxon>
        <taxon>Gunneridae</taxon>
        <taxon>Pentapetalae</taxon>
        <taxon>rosids</taxon>
        <taxon>malvids</taxon>
        <taxon>Brassicales</taxon>
        <taxon>Brassicaceae</taxon>
        <taxon>Camelineae</taxon>
        <taxon>Arabidopsis</taxon>
    </lineage>
</organism>
<dbReference type="HOGENOM" id="CLU_167815_0_0_1"/>
<name>D7LES1_ARALL</name>
<gene>
    <name evidence="1" type="ORF">ARALYDRAFT_344363</name>
</gene>
<keyword evidence="2" id="KW-1185">Reference proteome</keyword>
<accession>D7LES1</accession>
<sequence>MENNLGSTSKTSATTKEFPKLLFGHGKEPEVEKINNSCRLSILRKIKDALPLEYKKVKSDPRFAQVFAIYENGLHYSGRLISKLLYKLSLLRSKNDSSYPFSNSSNASPNLLKLFLNQ</sequence>
<evidence type="ECO:0000313" key="1">
    <source>
        <dbReference type="EMBL" id="EFH57081.1"/>
    </source>
</evidence>
<protein>
    <submittedName>
        <fullName evidence="1">Uncharacterized protein</fullName>
    </submittedName>
</protein>
<proteinExistence type="predicted"/>
<dbReference type="EMBL" id="GL348716">
    <property type="protein sequence ID" value="EFH57081.1"/>
    <property type="molecule type" value="Genomic_DNA"/>
</dbReference>
<evidence type="ECO:0000313" key="2">
    <source>
        <dbReference type="Proteomes" id="UP000008694"/>
    </source>
</evidence>
<dbReference type="Proteomes" id="UP000008694">
    <property type="component" value="Unassembled WGS sequence"/>
</dbReference>